<evidence type="ECO:0000313" key="1">
    <source>
        <dbReference type="Proteomes" id="UP000790787"/>
    </source>
</evidence>
<reference evidence="1" key="1">
    <citation type="journal article" date="2014" name="Nat. Commun.">
        <title>The tobacco genome sequence and its comparison with those of tomato and potato.</title>
        <authorList>
            <person name="Sierro N."/>
            <person name="Battey J.N."/>
            <person name="Ouadi S."/>
            <person name="Bakaher N."/>
            <person name="Bovet L."/>
            <person name="Willig A."/>
            <person name="Goepfert S."/>
            <person name="Peitsch M.C."/>
            <person name="Ivanov N.V."/>
        </authorList>
    </citation>
    <scope>NUCLEOTIDE SEQUENCE [LARGE SCALE GENOMIC DNA]</scope>
</reference>
<evidence type="ECO:0000313" key="2">
    <source>
        <dbReference type="RefSeq" id="XP_075087634.1"/>
    </source>
</evidence>
<proteinExistence type="predicted"/>
<accession>A0AC58SRN6</accession>
<protein>
    <submittedName>
        <fullName evidence="2">Uncharacterized protein LOC142169642</fullName>
    </submittedName>
</protein>
<gene>
    <name evidence="2" type="primary">LOC142169642</name>
</gene>
<name>A0AC58SRN6_TOBAC</name>
<dbReference type="Proteomes" id="UP000790787">
    <property type="component" value="Chromosome 15"/>
</dbReference>
<organism evidence="1 2">
    <name type="scientific">Nicotiana tabacum</name>
    <name type="common">Common tobacco</name>
    <dbReference type="NCBI Taxonomy" id="4097"/>
    <lineage>
        <taxon>Eukaryota</taxon>
        <taxon>Viridiplantae</taxon>
        <taxon>Streptophyta</taxon>
        <taxon>Embryophyta</taxon>
        <taxon>Tracheophyta</taxon>
        <taxon>Spermatophyta</taxon>
        <taxon>Magnoliopsida</taxon>
        <taxon>eudicotyledons</taxon>
        <taxon>Gunneridae</taxon>
        <taxon>Pentapetalae</taxon>
        <taxon>asterids</taxon>
        <taxon>lamiids</taxon>
        <taxon>Solanales</taxon>
        <taxon>Solanaceae</taxon>
        <taxon>Nicotianoideae</taxon>
        <taxon>Nicotianeae</taxon>
        <taxon>Nicotiana</taxon>
    </lineage>
</organism>
<dbReference type="RefSeq" id="XP_075087634.1">
    <property type="nucleotide sequence ID" value="XM_075231533.1"/>
</dbReference>
<reference evidence="2" key="2">
    <citation type="submission" date="2025-08" db="UniProtKB">
        <authorList>
            <consortium name="RefSeq"/>
        </authorList>
    </citation>
    <scope>IDENTIFICATION</scope>
    <source>
        <tissue evidence="2">Leaf</tissue>
    </source>
</reference>
<sequence length="125" mass="14794">MAEYEACILGLRFALDMNVQELLVIRDSDLLVHLVLGEWDTKDTIIVQYLHCVQDFIKRFTMIEFKHVPRIRNEFADGLATLSSIIQHPDKNFIDHILIKIRKQQPYCARVEEKFDKNPWSHDIK</sequence>
<keyword evidence="1" id="KW-1185">Reference proteome</keyword>